<keyword evidence="2" id="KW-1185">Reference proteome</keyword>
<accession>A0A1W5ZQT7</accession>
<dbReference type="Pfam" id="PF13589">
    <property type="entry name" value="HATPase_c_3"/>
    <property type="match status" value="1"/>
</dbReference>
<proteinExistence type="predicted"/>
<evidence type="ECO:0000313" key="2">
    <source>
        <dbReference type="Proteomes" id="UP000192527"/>
    </source>
</evidence>
<keyword evidence="1" id="KW-0067">ATP-binding</keyword>
<dbReference type="InterPro" id="IPR036890">
    <property type="entry name" value="HATPase_C_sf"/>
</dbReference>
<organism evidence="1 2">
    <name type="scientific">Halobacillus mangrovi</name>
    <dbReference type="NCBI Taxonomy" id="402384"/>
    <lineage>
        <taxon>Bacteria</taxon>
        <taxon>Bacillati</taxon>
        <taxon>Bacillota</taxon>
        <taxon>Bacilli</taxon>
        <taxon>Bacillales</taxon>
        <taxon>Bacillaceae</taxon>
        <taxon>Halobacillus</taxon>
    </lineage>
</organism>
<protein>
    <submittedName>
        <fullName evidence="1">ATP-binding protein</fullName>
    </submittedName>
</protein>
<gene>
    <name evidence="1" type="ORF">HM131_01905</name>
</gene>
<dbReference type="GO" id="GO:0016887">
    <property type="term" value="F:ATP hydrolysis activity"/>
    <property type="evidence" value="ECO:0007669"/>
    <property type="project" value="InterPro"/>
</dbReference>
<dbReference type="KEGG" id="hmn:HM131_01905"/>
<dbReference type="STRING" id="402384.HM131_01905"/>
<name>A0A1W5ZQT7_9BACI</name>
<dbReference type="Gene3D" id="3.30.565.10">
    <property type="entry name" value="Histidine kinase-like ATPase, C-terminal domain"/>
    <property type="match status" value="1"/>
</dbReference>
<dbReference type="GO" id="GO:0005524">
    <property type="term" value="F:ATP binding"/>
    <property type="evidence" value="ECO:0007669"/>
    <property type="project" value="UniProtKB-KW"/>
</dbReference>
<reference evidence="1 2" key="1">
    <citation type="submission" date="2017-04" db="EMBL/GenBank/DDBJ databases">
        <title>The whole genome sequencing and assembly of Halobacillus mangrovi strain.</title>
        <authorList>
            <person name="Lee S.-J."/>
            <person name="Park M.-K."/>
            <person name="Kim J.-Y."/>
            <person name="Lee Y.-J."/>
            <person name="Yi H."/>
            <person name="Bahn Y.-S."/>
            <person name="Kim J.F."/>
            <person name="Lee D.-W."/>
        </authorList>
    </citation>
    <scope>NUCLEOTIDE SEQUENCE [LARGE SCALE GENOMIC DNA]</scope>
    <source>
        <strain evidence="1 2">KTB 131</strain>
    </source>
</reference>
<dbReference type="SUPFAM" id="SSF55874">
    <property type="entry name" value="ATPase domain of HSP90 chaperone/DNA topoisomerase II/histidine kinase"/>
    <property type="match status" value="1"/>
</dbReference>
<dbReference type="Proteomes" id="UP000192527">
    <property type="component" value="Chromosome"/>
</dbReference>
<dbReference type="EMBL" id="CP020772">
    <property type="protein sequence ID" value="ARI75653.1"/>
    <property type="molecule type" value="Genomic_DNA"/>
</dbReference>
<dbReference type="PANTHER" id="PTHR23336:SF11">
    <property type="entry name" value="OS06G0622000 PROTEIN"/>
    <property type="match status" value="1"/>
</dbReference>
<dbReference type="AlphaFoldDB" id="A0A1W5ZQT7"/>
<sequence length="542" mass="61326">MEGVENMSTKTRTVPPHASRMIEGLRDTGYEFNTAIADIIDNSIAANATLIDIKINMDFAGDVIIRIGDNGSGMDEEGLINAMTYGSSARPTPKSLGKFGLGLKTASTAFCRRLSVSTRDDELTSIQKACWDLDHVAKTNDWEILFPEPEPEEVDLLDDVSDGGSGTVVTWEKVDRLLKSYQDQTGTYAQRALDKVIEKLREHVAMVYQQYLDPIYQNITNIDIKINGEIVEPWDPFCISEPNTELVAECVQPVKFEDGRESSFSIKAYVLPRKEQFTSVEAQKQAKLSNDMQGFYVYRENRLIHHGDWMGMVRNEPHSTLLRVEFSFDYNMDDAFNVDIKKSRISLNNDLYNWIKDQFLPAPRRAANDRYRTGVKKNVTKASKGAHEDSNSNIKGREKDLQRSTFEITNPDTNEVQVTNSNGNTRITLPLVTPTREGEVFVQPVDSIDDGLLWEPALIDKHPAVRINTNHPYYHKVYVPNLSSGVTVQGMDSLLWACSQAELWTISDVTKRNLKELRYETSRLLRQLVEDLPDPELNDGSD</sequence>
<dbReference type="InterPro" id="IPR045261">
    <property type="entry name" value="MORC_ATPase"/>
</dbReference>
<dbReference type="PANTHER" id="PTHR23336">
    <property type="entry name" value="ZINC FINGER CW-TYPE COILED-COIL DOMAIN PROTEIN 3"/>
    <property type="match status" value="1"/>
</dbReference>
<keyword evidence="1" id="KW-0547">Nucleotide-binding</keyword>
<evidence type="ECO:0000313" key="1">
    <source>
        <dbReference type="EMBL" id="ARI75653.1"/>
    </source>
</evidence>